<dbReference type="InterPro" id="IPR001734">
    <property type="entry name" value="Na/solute_symporter"/>
</dbReference>
<feature type="transmembrane region" description="Helical" evidence="11">
    <location>
        <begin position="235"/>
        <end position="252"/>
    </location>
</feature>
<protein>
    <submittedName>
        <fullName evidence="12">Transporter, SSS family</fullName>
    </submittedName>
</protein>
<accession>J9CF37</accession>
<dbReference type="GO" id="GO:0015293">
    <property type="term" value="F:symporter activity"/>
    <property type="evidence" value="ECO:0007669"/>
    <property type="project" value="TreeGrafter"/>
</dbReference>
<evidence type="ECO:0000256" key="7">
    <source>
        <dbReference type="ARBA" id="ARBA00023053"/>
    </source>
</evidence>
<keyword evidence="6 11" id="KW-1133">Transmembrane helix</keyword>
<dbReference type="GO" id="GO:0006814">
    <property type="term" value="P:sodium ion transport"/>
    <property type="evidence" value="ECO:0007669"/>
    <property type="project" value="UniProtKB-KW"/>
</dbReference>
<dbReference type="CDD" id="cd10326">
    <property type="entry name" value="SLC5sbd_NIS-like"/>
    <property type="match status" value="1"/>
</dbReference>
<keyword evidence="4" id="KW-1003">Cell membrane</keyword>
<keyword evidence="8" id="KW-0406">Ion transport</keyword>
<dbReference type="PANTHER" id="PTHR42985:SF47">
    <property type="entry name" value="INTEGRAL MEMBRANE TRANSPORT PROTEIN"/>
    <property type="match status" value="1"/>
</dbReference>
<feature type="transmembrane region" description="Helical" evidence="11">
    <location>
        <begin position="120"/>
        <end position="145"/>
    </location>
</feature>
<feature type="transmembrane region" description="Helical" evidence="11">
    <location>
        <begin position="375"/>
        <end position="393"/>
    </location>
</feature>
<feature type="transmembrane region" description="Helical" evidence="11">
    <location>
        <begin position="273"/>
        <end position="298"/>
    </location>
</feature>
<dbReference type="GO" id="GO:0005886">
    <property type="term" value="C:plasma membrane"/>
    <property type="evidence" value="ECO:0007669"/>
    <property type="project" value="UniProtKB-SubCell"/>
</dbReference>
<feature type="transmembrane region" description="Helical" evidence="11">
    <location>
        <begin position="43"/>
        <end position="67"/>
    </location>
</feature>
<proteinExistence type="inferred from homology"/>
<organism evidence="12">
    <name type="scientific">gut metagenome</name>
    <dbReference type="NCBI Taxonomy" id="749906"/>
    <lineage>
        <taxon>unclassified sequences</taxon>
        <taxon>metagenomes</taxon>
        <taxon>organismal metagenomes</taxon>
    </lineage>
</organism>
<gene>
    <name evidence="12" type="ORF">EVA_13307</name>
</gene>
<keyword evidence="10" id="KW-0739">Sodium transport</keyword>
<feature type="transmembrane region" description="Helical" evidence="11">
    <location>
        <begin position="79"/>
        <end position="99"/>
    </location>
</feature>
<reference evidence="12" key="1">
    <citation type="journal article" date="2012" name="PLoS ONE">
        <title>Gene sets for utilization of primary and secondary nutrition supplies in the distal gut of endangered iberian lynx.</title>
        <authorList>
            <person name="Alcaide M."/>
            <person name="Messina E."/>
            <person name="Richter M."/>
            <person name="Bargiela R."/>
            <person name="Peplies J."/>
            <person name="Huws S.A."/>
            <person name="Newbold C.J."/>
            <person name="Golyshin P.N."/>
            <person name="Simon M.A."/>
            <person name="Lopez G."/>
            <person name="Yakimov M.M."/>
            <person name="Ferrer M."/>
        </authorList>
    </citation>
    <scope>NUCLEOTIDE SEQUENCE</scope>
</reference>
<evidence type="ECO:0000256" key="5">
    <source>
        <dbReference type="ARBA" id="ARBA00022692"/>
    </source>
</evidence>
<evidence type="ECO:0000256" key="3">
    <source>
        <dbReference type="ARBA" id="ARBA00022448"/>
    </source>
</evidence>
<feature type="transmembrane region" description="Helical" evidence="11">
    <location>
        <begin position="399"/>
        <end position="419"/>
    </location>
</feature>
<evidence type="ECO:0000256" key="4">
    <source>
        <dbReference type="ARBA" id="ARBA00022475"/>
    </source>
</evidence>
<keyword evidence="3" id="KW-0813">Transport</keyword>
<sequence>MNGLTILLTIAAYFGLLLLIARLTGQRGDDNDAFFRGNRQSPWFLVSFGMIGASLSGVTFVSVPGMVKGIDMTYMQTCLGFAVGYFLIAHVLLPLYYRLNLTSIYTYLGQRLGPRSYRTGASFFLLSKTIGAAARLYLVCLILQHYVFGPLGIPFVGTVAGTLLLIWLYTRKSGIRTIVWTDSLQTLCLLGALVLIFVSVAQQLGFGAAEAFQAVWNDAHSRMFEFDDWHSKQHFVKQFFSGIFITIVMTGLDQDMMQKNLSCRNLKEAQRNMYCYGVSFVPVNFLFLSLGVLLLMLAPQLHLTIPSAGDDLLPLFAAEGHLGTGVLVLFTIGIIAAAFSSADSALTALTTSYCIDILGMEGLDKEAAERRRKRVHIGITAVFIGFILAFKALNDKSVIDAIYIIASYTYGPLLGLFAFGLFTRRSTRDRWVPYVAVASPLLCYAIDRAVFHYTGYAFGYEMLMFNAFLTFSGLWILSGNSEKSKEMLP</sequence>
<evidence type="ECO:0000256" key="11">
    <source>
        <dbReference type="SAM" id="Phobius"/>
    </source>
</evidence>
<feature type="transmembrane region" description="Helical" evidence="11">
    <location>
        <begin position="189"/>
        <end position="215"/>
    </location>
</feature>
<feature type="transmembrane region" description="Helical" evidence="11">
    <location>
        <begin position="318"/>
        <end position="339"/>
    </location>
</feature>
<evidence type="ECO:0000256" key="2">
    <source>
        <dbReference type="ARBA" id="ARBA00006434"/>
    </source>
</evidence>
<feature type="transmembrane region" description="Helical" evidence="11">
    <location>
        <begin position="151"/>
        <end position="169"/>
    </location>
</feature>
<feature type="transmembrane region" description="Helical" evidence="11">
    <location>
        <begin position="6"/>
        <end position="23"/>
    </location>
</feature>
<dbReference type="PANTHER" id="PTHR42985">
    <property type="entry name" value="SODIUM-COUPLED MONOCARBOXYLATE TRANSPORTER"/>
    <property type="match status" value="1"/>
</dbReference>
<evidence type="ECO:0000256" key="1">
    <source>
        <dbReference type="ARBA" id="ARBA00004651"/>
    </source>
</evidence>
<keyword evidence="7" id="KW-0915">Sodium</keyword>
<dbReference type="EMBL" id="AMCI01004193">
    <property type="protein sequence ID" value="EJW98590.1"/>
    <property type="molecule type" value="Genomic_DNA"/>
</dbReference>
<evidence type="ECO:0000313" key="12">
    <source>
        <dbReference type="EMBL" id="EJW98590.1"/>
    </source>
</evidence>
<comment type="caution">
    <text evidence="12">The sequence shown here is derived from an EMBL/GenBank/DDBJ whole genome shotgun (WGS) entry which is preliminary data.</text>
</comment>
<comment type="similarity">
    <text evidence="2">Belongs to the sodium:solute symporter (SSF) (TC 2.A.21) family.</text>
</comment>
<evidence type="ECO:0000256" key="6">
    <source>
        <dbReference type="ARBA" id="ARBA00022989"/>
    </source>
</evidence>
<dbReference type="Pfam" id="PF00474">
    <property type="entry name" value="SSF"/>
    <property type="match status" value="1"/>
</dbReference>
<feature type="transmembrane region" description="Helical" evidence="11">
    <location>
        <begin position="457"/>
        <end position="477"/>
    </location>
</feature>
<evidence type="ECO:0000256" key="10">
    <source>
        <dbReference type="ARBA" id="ARBA00023201"/>
    </source>
</evidence>
<dbReference type="Gene3D" id="1.20.1730.10">
    <property type="entry name" value="Sodium/glucose cotransporter"/>
    <property type="match status" value="1"/>
</dbReference>
<dbReference type="AlphaFoldDB" id="J9CF37"/>
<name>J9CF37_9ZZZZ</name>
<keyword evidence="9 11" id="KW-0472">Membrane</keyword>
<dbReference type="InterPro" id="IPR038377">
    <property type="entry name" value="Na/Glc_symporter_sf"/>
</dbReference>
<evidence type="ECO:0000256" key="9">
    <source>
        <dbReference type="ARBA" id="ARBA00023136"/>
    </source>
</evidence>
<evidence type="ECO:0000256" key="8">
    <source>
        <dbReference type="ARBA" id="ARBA00023065"/>
    </source>
</evidence>
<dbReference type="PROSITE" id="PS50283">
    <property type="entry name" value="NA_SOLUT_SYMP_3"/>
    <property type="match status" value="1"/>
</dbReference>
<comment type="subcellular location">
    <subcellularLocation>
        <location evidence="1">Cell membrane</location>
        <topology evidence="1">Multi-pass membrane protein</topology>
    </subcellularLocation>
</comment>
<dbReference type="InterPro" id="IPR051163">
    <property type="entry name" value="Sodium:Solute_Symporter_SSF"/>
</dbReference>
<keyword evidence="5 11" id="KW-0812">Transmembrane</keyword>